<gene>
    <name evidence="4" type="ORF">IZO911_LOCUS22233</name>
    <name evidence="5" type="ORF">JYZ213_LOCUS22192</name>
    <name evidence="6" type="ORF">KXQ929_LOCUS14743</name>
    <name evidence="7" type="ORF">OXD698_LOCUS32830</name>
</gene>
<dbReference type="Pfam" id="PF00857">
    <property type="entry name" value="Isochorismatase"/>
    <property type="match status" value="1"/>
</dbReference>
<dbReference type="EMBL" id="CAJOAZ010004370">
    <property type="protein sequence ID" value="CAF4056020.1"/>
    <property type="molecule type" value="Genomic_DNA"/>
</dbReference>
<dbReference type="GO" id="GO:0008908">
    <property type="term" value="F:isochorismatase activity"/>
    <property type="evidence" value="ECO:0007669"/>
    <property type="project" value="InterPro"/>
</dbReference>
<name>A0A814N1X6_9BILA</name>
<evidence type="ECO:0000313" key="8">
    <source>
        <dbReference type="Proteomes" id="UP000663860"/>
    </source>
</evidence>
<dbReference type="EMBL" id="CAJNOE010000246">
    <property type="protein sequence ID" value="CAF1086090.1"/>
    <property type="molecule type" value="Genomic_DNA"/>
</dbReference>
<evidence type="ECO:0000313" key="5">
    <source>
        <dbReference type="EMBL" id="CAF1115750.1"/>
    </source>
</evidence>
<dbReference type="Proteomes" id="UP000663844">
    <property type="component" value="Unassembled WGS sequence"/>
</dbReference>
<evidence type="ECO:0000259" key="3">
    <source>
        <dbReference type="Pfam" id="PF00857"/>
    </source>
</evidence>
<reference evidence="4" key="1">
    <citation type="submission" date="2021-02" db="EMBL/GenBank/DDBJ databases">
        <authorList>
            <person name="Nowell W R."/>
        </authorList>
    </citation>
    <scope>NUCLEOTIDE SEQUENCE</scope>
</reference>
<dbReference type="InterPro" id="IPR036380">
    <property type="entry name" value="Isochorismatase-like_sf"/>
</dbReference>
<dbReference type="InterPro" id="IPR050272">
    <property type="entry name" value="Isochorismatase-like_hydrls"/>
</dbReference>
<dbReference type="InterPro" id="IPR016291">
    <property type="entry name" value="Isochorismatase"/>
</dbReference>
<dbReference type="Proteomes" id="UP000663868">
    <property type="component" value="Unassembled WGS sequence"/>
</dbReference>
<accession>A0A814N1X6</accession>
<keyword evidence="2" id="KW-0378">Hydrolase</keyword>
<dbReference type="EMBL" id="CAJNOG010000250">
    <property type="protein sequence ID" value="CAF1115750.1"/>
    <property type="molecule type" value="Genomic_DNA"/>
</dbReference>
<evidence type="ECO:0000256" key="1">
    <source>
        <dbReference type="ARBA" id="ARBA00006336"/>
    </source>
</evidence>
<evidence type="ECO:0000313" key="6">
    <source>
        <dbReference type="EMBL" id="CAF3759995.1"/>
    </source>
</evidence>
<sequence>MTTTTPKIDSKKSALILLDLQAGIIGMLPNSEELLTKVATAISTARERGIQIGHVRVAFEDSDYAAIPNTNKTFSAVVGSRRMQIDTPDAAFHKNVAPQAGDIVVRKTRVGAFSTTDLDQQLRQRGITNLILAGVSTSGAVLSTVRDAADRDYQLYILVDGTADLDPEVHDILIKKVFPRQAYIITTAELGDLISAA</sequence>
<dbReference type="Gene3D" id="3.40.50.850">
    <property type="entry name" value="Isochorismatase-like"/>
    <property type="match status" value="1"/>
</dbReference>
<dbReference type="InterPro" id="IPR000868">
    <property type="entry name" value="Isochorismatase-like_dom"/>
</dbReference>
<dbReference type="SUPFAM" id="SSF52499">
    <property type="entry name" value="Isochorismatase-like hydrolases"/>
    <property type="match status" value="1"/>
</dbReference>
<dbReference type="PANTHER" id="PTHR43540">
    <property type="entry name" value="PEROXYUREIDOACRYLATE/UREIDOACRYLATE AMIDOHYDROLASE-RELATED"/>
    <property type="match status" value="1"/>
</dbReference>
<dbReference type="EMBL" id="CAJOBB010000829">
    <property type="protein sequence ID" value="CAF3759995.1"/>
    <property type="molecule type" value="Genomic_DNA"/>
</dbReference>
<dbReference type="CDD" id="cd00431">
    <property type="entry name" value="cysteine_hydrolases"/>
    <property type="match status" value="1"/>
</dbReference>
<protein>
    <recommendedName>
        <fullName evidence="3">Isochorismatase-like domain-containing protein</fullName>
    </recommendedName>
</protein>
<comment type="similarity">
    <text evidence="1">Belongs to the isochorismatase family.</text>
</comment>
<organism evidence="4 8">
    <name type="scientific">Adineta steineri</name>
    <dbReference type="NCBI Taxonomy" id="433720"/>
    <lineage>
        <taxon>Eukaryota</taxon>
        <taxon>Metazoa</taxon>
        <taxon>Spiralia</taxon>
        <taxon>Gnathifera</taxon>
        <taxon>Rotifera</taxon>
        <taxon>Eurotatoria</taxon>
        <taxon>Bdelloidea</taxon>
        <taxon>Adinetida</taxon>
        <taxon>Adinetidae</taxon>
        <taxon>Adineta</taxon>
    </lineage>
</organism>
<evidence type="ECO:0000256" key="2">
    <source>
        <dbReference type="ARBA" id="ARBA00022801"/>
    </source>
</evidence>
<dbReference type="Proteomes" id="UP000663860">
    <property type="component" value="Unassembled WGS sequence"/>
</dbReference>
<dbReference type="Proteomes" id="UP000663845">
    <property type="component" value="Unassembled WGS sequence"/>
</dbReference>
<dbReference type="AlphaFoldDB" id="A0A814N1X6"/>
<feature type="domain" description="Isochorismatase-like" evidence="3">
    <location>
        <begin position="13"/>
        <end position="189"/>
    </location>
</feature>
<evidence type="ECO:0000313" key="4">
    <source>
        <dbReference type="EMBL" id="CAF1086090.1"/>
    </source>
</evidence>
<evidence type="ECO:0000313" key="7">
    <source>
        <dbReference type="EMBL" id="CAF4056020.1"/>
    </source>
</evidence>
<dbReference type="PRINTS" id="PR01398">
    <property type="entry name" value="ISCHRISMTASE"/>
</dbReference>
<comment type="caution">
    <text evidence="4">The sequence shown here is derived from an EMBL/GenBank/DDBJ whole genome shotgun (WGS) entry which is preliminary data.</text>
</comment>
<proteinExistence type="inferred from homology"/>
<dbReference type="PANTHER" id="PTHR43540:SF1">
    <property type="entry name" value="ISOCHORISMATASE HYDROLASE"/>
    <property type="match status" value="1"/>
</dbReference>